<name>A0ABP9LPI8_9GAMM</name>
<dbReference type="CDD" id="cd16018">
    <property type="entry name" value="Enpp"/>
    <property type="match status" value="1"/>
</dbReference>
<keyword evidence="2" id="KW-1185">Reference proteome</keyword>
<reference evidence="2" key="1">
    <citation type="journal article" date="2019" name="Int. J. Syst. Evol. Microbiol.">
        <title>The Global Catalogue of Microorganisms (GCM) 10K type strain sequencing project: providing services to taxonomists for standard genome sequencing and annotation.</title>
        <authorList>
            <consortium name="The Broad Institute Genomics Platform"/>
            <consortium name="The Broad Institute Genome Sequencing Center for Infectious Disease"/>
            <person name="Wu L."/>
            <person name="Ma J."/>
        </authorList>
    </citation>
    <scope>NUCLEOTIDE SEQUENCE [LARGE SCALE GENOMIC DNA]</scope>
    <source>
        <strain evidence="2">JCM 19212</strain>
    </source>
</reference>
<evidence type="ECO:0000313" key="2">
    <source>
        <dbReference type="Proteomes" id="UP001501083"/>
    </source>
</evidence>
<dbReference type="InterPro" id="IPR002591">
    <property type="entry name" value="Phosphodiest/P_Trfase"/>
</dbReference>
<dbReference type="PANTHER" id="PTHR10151:SF120">
    <property type="entry name" value="BIS(5'-ADENOSYL)-TRIPHOSPHATASE"/>
    <property type="match status" value="1"/>
</dbReference>
<dbReference type="Pfam" id="PF01663">
    <property type="entry name" value="Phosphodiest"/>
    <property type="match status" value="1"/>
</dbReference>
<dbReference type="Gene3D" id="3.40.720.10">
    <property type="entry name" value="Alkaline Phosphatase, subunit A"/>
    <property type="match status" value="1"/>
</dbReference>
<dbReference type="Proteomes" id="UP001501083">
    <property type="component" value="Unassembled WGS sequence"/>
</dbReference>
<dbReference type="EMBL" id="BAABKY010000004">
    <property type="protein sequence ID" value="GAA5080655.1"/>
    <property type="molecule type" value="Genomic_DNA"/>
</dbReference>
<proteinExistence type="predicted"/>
<accession>A0ABP9LPI8</accession>
<organism evidence="1 2">
    <name type="scientific">Lysobacter panacisoli</name>
    <dbReference type="NCBI Taxonomy" id="1255263"/>
    <lineage>
        <taxon>Bacteria</taxon>
        <taxon>Pseudomonadati</taxon>
        <taxon>Pseudomonadota</taxon>
        <taxon>Gammaproteobacteria</taxon>
        <taxon>Lysobacterales</taxon>
        <taxon>Lysobacteraceae</taxon>
        <taxon>Lysobacter</taxon>
    </lineage>
</organism>
<evidence type="ECO:0000313" key="1">
    <source>
        <dbReference type="EMBL" id="GAA5080655.1"/>
    </source>
</evidence>
<dbReference type="InterPro" id="IPR017850">
    <property type="entry name" value="Alkaline_phosphatase_core_sf"/>
</dbReference>
<dbReference type="Gene3D" id="3.30.1360.180">
    <property type="match status" value="1"/>
</dbReference>
<dbReference type="PANTHER" id="PTHR10151">
    <property type="entry name" value="ECTONUCLEOTIDE PYROPHOSPHATASE/PHOSPHODIESTERASE"/>
    <property type="match status" value="1"/>
</dbReference>
<comment type="caution">
    <text evidence="1">The sequence shown here is derived from an EMBL/GenBank/DDBJ whole genome shotgun (WGS) entry which is preliminary data.</text>
</comment>
<sequence>MVLVSIDAFRADYLSPQDTPRLHRIAVEGAQADGMLPSYPSLTFPNHYTLVTGLRPDRHGVIHNRMADGELGGFAVADRRAVDDGRWWGGEPIWVTAEKNGIRSASWAWPGSSASIRGVRPNQWVAYDDKVPPERRVDEVLGWLDAPPSQRPGLVSLYFEQLDKAGHDHGPDSPQVRRTLQEMDAAIGRLYDGLAARGMLDRVDLVVVSDHGMATVGPDHAIGVEQMIGPHDAQAVSDGQSIGFVPVLGREAIAEQRLLGRHAQYECWRRSELPARWHYGRNPRVPPIVCQMDEGWDALYPDKLARRSPQATRGSHGFDPALPSMRALFVARGPSFVPGARVPAFDNVDVYPLLAHLLGIAPAPNDGDLAPLLPMLRTAE</sequence>
<gene>
    <name evidence="1" type="ORF">GCM10025759_30160</name>
</gene>
<protein>
    <submittedName>
        <fullName evidence="1">Ectonucleotide pyrophosphatase/phosphodiesterase</fullName>
    </submittedName>
</protein>
<dbReference type="SUPFAM" id="SSF53649">
    <property type="entry name" value="Alkaline phosphatase-like"/>
    <property type="match status" value="1"/>
</dbReference>